<dbReference type="GO" id="GO:0016740">
    <property type="term" value="F:transferase activity"/>
    <property type="evidence" value="ECO:0007669"/>
    <property type="project" value="UniProtKB-KW"/>
</dbReference>
<keyword evidence="1" id="KW-0472">Membrane</keyword>
<dbReference type="InterPro" id="IPR050256">
    <property type="entry name" value="Glycosyltransferase_2"/>
</dbReference>
<dbReference type="Proteomes" id="UP000306236">
    <property type="component" value="Unassembled WGS sequence"/>
</dbReference>
<dbReference type="SUPFAM" id="SSF53448">
    <property type="entry name" value="Nucleotide-diphospho-sugar transferases"/>
    <property type="match status" value="1"/>
</dbReference>
<dbReference type="InterPro" id="IPR001173">
    <property type="entry name" value="Glyco_trans_2-like"/>
</dbReference>
<gene>
    <name evidence="3" type="ORF">E8K88_00745</name>
</gene>
<name>A0A4S5C2A0_9BURK</name>
<keyword evidence="1" id="KW-0812">Transmembrane</keyword>
<evidence type="ECO:0000256" key="1">
    <source>
        <dbReference type="SAM" id="Phobius"/>
    </source>
</evidence>
<comment type="caution">
    <text evidence="3">The sequence shown here is derived from an EMBL/GenBank/DDBJ whole genome shotgun (WGS) entry which is preliminary data.</text>
</comment>
<protein>
    <submittedName>
        <fullName evidence="3">Glycosyltransferase family 2 protein</fullName>
    </submittedName>
</protein>
<evidence type="ECO:0000259" key="2">
    <source>
        <dbReference type="Pfam" id="PF00535"/>
    </source>
</evidence>
<evidence type="ECO:0000313" key="3">
    <source>
        <dbReference type="EMBL" id="THJ36598.1"/>
    </source>
</evidence>
<dbReference type="Gene3D" id="3.90.550.10">
    <property type="entry name" value="Spore Coat Polysaccharide Biosynthesis Protein SpsA, Chain A"/>
    <property type="match status" value="1"/>
</dbReference>
<dbReference type="InterPro" id="IPR029044">
    <property type="entry name" value="Nucleotide-diphossugar_trans"/>
</dbReference>
<evidence type="ECO:0000313" key="4">
    <source>
        <dbReference type="Proteomes" id="UP000306236"/>
    </source>
</evidence>
<accession>A0A4S5C2A0</accession>
<dbReference type="OrthoDB" id="9808633at2"/>
<proteinExistence type="predicted"/>
<dbReference type="AlphaFoldDB" id="A0A4S5C2A0"/>
<dbReference type="CDD" id="cd04179">
    <property type="entry name" value="DPM_DPG-synthase_like"/>
    <property type="match status" value="1"/>
</dbReference>
<feature type="domain" description="Glycosyltransferase 2-like" evidence="2">
    <location>
        <begin position="8"/>
        <end position="163"/>
    </location>
</feature>
<dbReference type="EMBL" id="SSWX01000001">
    <property type="protein sequence ID" value="THJ36598.1"/>
    <property type="molecule type" value="Genomic_DNA"/>
</dbReference>
<feature type="transmembrane region" description="Helical" evidence="1">
    <location>
        <begin position="282"/>
        <end position="304"/>
    </location>
</feature>
<dbReference type="PANTHER" id="PTHR48090">
    <property type="entry name" value="UNDECAPRENYL-PHOSPHATE 4-DEOXY-4-FORMAMIDO-L-ARABINOSE TRANSFERASE-RELATED"/>
    <property type="match status" value="1"/>
</dbReference>
<keyword evidence="1" id="KW-1133">Transmembrane helix</keyword>
<keyword evidence="3" id="KW-0808">Transferase</keyword>
<dbReference type="Pfam" id="PF00535">
    <property type="entry name" value="Glycos_transf_2"/>
    <property type="match status" value="1"/>
</dbReference>
<keyword evidence="4" id="KW-1185">Reference proteome</keyword>
<reference evidence="3 4" key="1">
    <citation type="submission" date="2019-04" db="EMBL/GenBank/DDBJ databases">
        <title>Lampropedia sp YIM MLB12 draf genome.</title>
        <authorList>
            <person name="Wang Y.-X."/>
        </authorList>
    </citation>
    <scope>NUCLEOTIDE SEQUENCE [LARGE SCALE GENOMIC DNA]</scope>
    <source>
        <strain evidence="3 4">YIM MLB12</strain>
    </source>
</reference>
<feature type="transmembrane region" description="Helical" evidence="1">
    <location>
        <begin position="249"/>
        <end position="270"/>
    </location>
</feature>
<dbReference type="PANTHER" id="PTHR48090:SF7">
    <property type="entry name" value="RFBJ PROTEIN"/>
    <property type="match status" value="1"/>
</dbReference>
<sequence>MPASIVAVVIPSYKVKRHILDVLSGMPECVHRIYVVDDACPDGSGAFVEENNQDPRVTVLFHEENQGVGGAVMTGYRQALDDGAAVVVKVDGDGQMDPSLIPRFIKPILEGQADYTKGNRFYRPQSLQVMPKVRLIGNLGLSFMTKLSSGYWPNMDPTNGYTAIAANMIKVLPLDKVAKRYFFETDILFRLNTVRAVVRDIPMDAVYGDEVSNLNVRKVLPEFFMGNLSRMFKRYVYTYWIRDFNVGSLYSFFAVIFLLFGMTFGTIKWMHSWLSHVPSSNGTVMLAGLSVLIGVQFLVAFLHFDVSNVPTQPVAKELE</sequence>
<organism evidence="3 4">
    <name type="scientific">Lampropedia aestuarii</name>
    <dbReference type="NCBI Taxonomy" id="2562762"/>
    <lineage>
        <taxon>Bacteria</taxon>
        <taxon>Pseudomonadati</taxon>
        <taxon>Pseudomonadota</taxon>
        <taxon>Betaproteobacteria</taxon>
        <taxon>Burkholderiales</taxon>
        <taxon>Comamonadaceae</taxon>
        <taxon>Lampropedia</taxon>
    </lineage>
</organism>